<evidence type="ECO:0000256" key="12">
    <source>
        <dbReference type="ARBA" id="ARBA00023204"/>
    </source>
</evidence>
<protein>
    <submittedName>
        <fullName evidence="17">Regulator of telomere elongation helicase 1 homolog</fullName>
    </submittedName>
</protein>
<feature type="region of interest" description="Disordered" evidence="15">
    <location>
        <begin position="792"/>
        <end position="821"/>
    </location>
</feature>
<evidence type="ECO:0000256" key="7">
    <source>
        <dbReference type="ARBA" id="ARBA00022806"/>
    </source>
</evidence>
<organism evidence="17 18">
    <name type="scientific">Durusdinium trenchii</name>
    <dbReference type="NCBI Taxonomy" id="1381693"/>
    <lineage>
        <taxon>Eukaryota</taxon>
        <taxon>Sar</taxon>
        <taxon>Alveolata</taxon>
        <taxon>Dinophyceae</taxon>
        <taxon>Suessiales</taxon>
        <taxon>Symbiodiniaceae</taxon>
        <taxon>Durusdinium</taxon>
    </lineage>
</organism>
<dbReference type="Gene3D" id="3.40.50.300">
    <property type="entry name" value="P-loop containing nucleotide triphosphate hydrolases"/>
    <property type="match status" value="2"/>
</dbReference>
<dbReference type="PANTHER" id="PTHR11472:SF34">
    <property type="entry name" value="REGULATOR OF TELOMERE ELONGATION HELICASE 1"/>
    <property type="match status" value="1"/>
</dbReference>
<dbReference type="CDD" id="cd18788">
    <property type="entry name" value="SF2_C_XPD"/>
    <property type="match status" value="1"/>
</dbReference>
<gene>
    <name evidence="17" type="ORF">SCF082_LOCUS51833</name>
</gene>
<keyword evidence="7 17" id="KW-0347">Helicase</keyword>
<evidence type="ECO:0000313" key="18">
    <source>
        <dbReference type="Proteomes" id="UP001642464"/>
    </source>
</evidence>
<dbReference type="SUPFAM" id="SSF52540">
    <property type="entry name" value="P-loop containing nucleoside triphosphate hydrolases"/>
    <property type="match status" value="1"/>
</dbReference>
<keyword evidence="4" id="KW-0547">Nucleotide-binding</keyword>
<keyword evidence="3" id="KW-0479">Metal-binding</keyword>
<dbReference type="InterPro" id="IPR002464">
    <property type="entry name" value="DNA/RNA_helicase_DEAH_CS"/>
</dbReference>
<keyword evidence="2" id="KW-0004">4Fe-4S</keyword>
<dbReference type="PROSITE" id="PS00690">
    <property type="entry name" value="DEAH_ATP_HELICASE"/>
    <property type="match status" value="1"/>
</dbReference>
<dbReference type="NCBIfam" id="TIGR00604">
    <property type="entry name" value="rad3"/>
    <property type="match status" value="1"/>
</dbReference>
<keyword evidence="12" id="KW-0234">DNA repair</keyword>
<dbReference type="InterPro" id="IPR006554">
    <property type="entry name" value="Helicase-like_DEXD_c2"/>
</dbReference>
<dbReference type="InterPro" id="IPR057498">
    <property type="entry name" value="Rtel1_ARCH"/>
</dbReference>
<name>A0ABP0SH80_9DINO</name>
<dbReference type="Pfam" id="PF23109">
    <property type="entry name" value="ARCH_RTEL1"/>
    <property type="match status" value="1"/>
</dbReference>
<dbReference type="Pfam" id="PF06733">
    <property type="entry name" value="DEAD_2"/>
    <property type="match status" value="1"/>
</dbReference>
<dbReference type="InterPro" id="IPR013020">
    <property type="entry name" value="Rad3/Chl1-like"/>
</dbReference>
<dbReference type="EMBL" id="CAXAMM010043787">
    <property type="protein sequence ID" value="CAK9111743.1"/>
    <property type="molecule type" value="Genomic_DNA"/>
</dbReference>
<keyword evidence="11" id="KW-0238">DNA-binding</keyword>
<dbReference type="SMART" id="SM00488">
    <property type="entry name" value="DEXDc2"/>
    <property type="match status" value="1"/>
</dbReference>
<sequence>QASGGGGGLGAGDAGGGGGNVGARFVSRTVESGGTETVIRNVPVRFPFKPYDLQCEYMDKVLAALEQEEQYALLESPTGTGKTLSLLCALLGWQAQHANRLAELKSKHAAEGGAGTGAMEKQTPTIIYASRTHSQLSQVVNELKQTSYRPHLALLSSRENLCVHPEVRKDKGINIRNACRNLVKQKECRFYENLRRVWENMSLGGGMQLREESEGFLQDGKAGDATELRRRMIMDVEELATMAARNSFCPYHLSRDKQYQNQVDLVLMPYNYLIDPSVRKGLEVRWDNAVVVIDEAHNLEKICDEAFSFSFSADTLAKVSQEVLGIKDHEFKGAGGGPNSGLTESNFAQLATVLRNLIRKIDGMQLHRLSAMGNATGRVLSGAAVIDLLEEVEIVGPQRDRTKAGKETVSLIVEMIDKMLTLRPESNNLEKFKSALECLFEQQGNKTAREHAHDYYRGFVCRIAPPNFADRQGGHQWGRQQQQQQAANVLHVWCFSPGVALSSLKRMGVYSIILTSGTLSPLRSFASQLRLPFPIRLENPHVVDDSQIWIGVVPKGVMGKSLNSSYRNRENKAYLDDLGNTIANYARIVPDGVLVFFPSYYVMNKSIESWQASGIYERINSKKKIVVEAKTAAEMTGCVKRYEQLILSGRGALFFAVCRGKASEGIDFADKKARAVIITGLPFPPKNDPQIVLKREYLDKLPVDPTKRFERLTGQEWYSQQAYRAVNQAIGRVIRHRFDYGAVILCDDRFASPSAKNSLSLWLRSRVHVCKSYGESNMQLVRFFKQNVARPELNQRSKKQTSDKRIRAGASHHRIGTKVQAGSSISSKRVESITSLTQGNTAELSFDYDGLGNPSAPSSSSSYVETQRQKLLEQEEQKRLKKRVADAFDRALSKKEAEQFMQFTKRSLDKADYALFKSLLVDVRKALKSGLEPAQVKSRAEAIFSRTYELFMRAKAYAIESLLTEFVFYLPKEVREVYKATVLSKL</sequence>
<dbReference type="PROSITE" id="PS51193">
    <property type="entry name" value="HELICASE_ATP_BIND_2"/>
    <property type="match status" value="1"/>
</dbReference>
<dbReference type="InterPro" id="IPR045028">
    <property type="entry name" value="DinG/Rad3-like"/>
</dbReference>
<evidence type="ECO:0000256" key="14">
    <source>
        <dbReference type="ARBA" id="ARBA00023242"/>
    </source>
</evidence>
<evidence type="ECO:0000256" key="5">
    <source>
        <dbReference type="ARBA" id="ARBA00022763"/>
    </source>
</evidence>
<evidence type="ECO:0000256" key="10">
    <source>
        <dbReference type="ARBA" id="ARBA00023014"/>
    </source>
</evidence>
<keyword evidence="6" id="KW-0378">Hydrolase</keyword>
<evidence type="ECO:0000256" key="9">
    <source>
        <dbReference type="ARBA" id="ARBA00023004"/>
    </source>
</evidence>
<reference evidence="17 18" key="1">
    <citation type="submission" date="2024-02" db="EMBL/GenBank/DDBJ databases">
        <authorList>
            <person name="Chen Y."/>
            <person name="Shah S."/>
            <person name="Dougan E. K."/>
            <person name="Thang M."/>
            <person name="Chan C."/>
        </authorList>
    </citation>
    <scope>NUCLEOTIDE SEQUENCE [LARGE SCALE GENOMIC DNA]</scope>
</reference>
<evidence type="ECO:0000256" key="6">
    <source>
        <dbReference type="ARBA" id="ARBA00022801"/>
    </source>
</evidence>
<keyword evidence="13" id="KW-0413">Isomerase</keyword>
<evidence type="ECO:0000313" key="17">
    <source>
        <dbReference type="EMBL" id="CAK9111743.1"/>
    </source>
</evidence>
<evidence type="ECO:0000256" key="3">
    <source>
        <dbReference type="ARBA" id="ARBA00022723"/>
    </source>
</evidence>
<proteinExistence type="predicted"/>
<keyword evidence="10" id="KW-0411">Iron-sulfur</keyword>
<comment type="subcellular location">
    <subcellularLocation>
        <location evidence="1">Nucleus</location>
    </subcellularLocation>
</comment>
<dbReference type="Proteomes" id="UP001642464">
    <property type="component" value="Unassembled WGS sequence"/>
</dbReference>
<evidence type="ECO:0000259" key="16">
    <source>
        <dbReference type="PROSITE" id="PS51193"/>
    </source>
</evidence>
<evidence type="ECO:0000256" key="15">
    <source>
        <dbReference type="SAM" id="MobiDB-lite"/>
    </source>
</evidence>
<dbReference type="InterPro" id="IPR010614">
    <property type="entry name" value="RAD3-like_helicase_DEAD"/>
</dbReference>
<dbReference type="InterPro" id="IPR014013">
    <property type="entry name" value="Helic_SF1/SF2_ATP-bd_DinG/Rad3"/>
</dbReference>
<feature type="non-terminal residue" evidence="17">
    <location>
        <position position="1"/>
    </location>
</feature>
<keyword evidence="18" id="KW-1185">Reference proteome</keyword>
<dbReference type="GO" id="GO:0004386">
    <property type="term" value="F:helicase activity"/>
    <property type="evidence" value="ECO:0007669"/>
    <property type="project" value="UniProtKB-KW"/>
</dbReference>
<keyword evidence="5" id="KW-0227">DNA damage</keyword>
<dbReference type="InterPro" id="IPR006555">
    <property type="entry name" value="ATP-dep_Helicase_C"/>
</dbReference>
<evidence type="ECO:0000256" key="13">
    <source>
        <dbReference type="ARBA" id="ARBA00023235"/>
    </source>
</evidence>
<evidence type="ECO:0000256" key="11">
    <source>
        <dbReference type="ARBA" id="ARBA00023125"/>
    </source>
</evidence>
<dbReference type="PANTHER" id="PTHR11472">
    <property type="entry name" value="DNA REPAIR DEAD HELICASE RAD3/XP-D SUBFAMILY MEMBER"/>
    <property type="match status" value="1"/>
</dbReference>
<evidence type="ECO:0000256" key="4">
    <source>
        <dbReference type="ARBA" id="ARBA00022741"/>
    </source>
</evidence>
<keyword evidence="8" id="KW-0067">ATP-binding</keyword>
<dbReference type="Pfam" id="PF13307">
    <property type="entry name" value="Helicase_C_2"/>
    <property type="match status" value="1"/>
</dbReference>
<keyword evidence="9" id="KW-0408">Iron</keyword>
<evidence type="ECO:0000256" key="1">
    <source>
        <dbReference type="ARBA" id="ARBA00004123"/>
    </source>
</evidence>
<feature type="region of interest" description="Disordered" evidence="15">
    <location>
        <begin position="847"/>
        <end position="868"/>
    </location>
</feature>
<dbReference type="InterPro" id="IPR027417">
    <property type="entry name" value="P-loop_NTPase"/>
</dbReference>
<feature type="domain" description="Helicase ATP-binding" evidence="16">
    <location>
        <begin position="40"/>
        <end position="370"/>
    </location>
</feature>
<keyword evidence="14" id="KW-0539">Nucleus</keyword>
<dbReference type="SMART" id="SM00491">
    <property type="entry name" value="HELICc2"/>
    <property type="match status" value="1"/>
</dbReference>
<evidence type="ECO:0000256" key="2">
    <source>
        <dbReference type="ARBA" id="ARBA00022485"/>
    </source>
</evidence>
<evidence type="ECO:0000256" key="8">
    <source>
        <dbReference type="ARBA" id="ARBA00022840"/>
    </source>
</evidence>
<accession>A0ABP0SH80</accession>
<comment type="caution">
    <text evidence="17">The sequence shown here is derived from an EMBL/GenBank/DDBJ whole genome shotgun (WGS) entry which is preliminary data.</text>
</comment>